<keyword evidence="4" id="KW-1185">Reference proteome</keyword>
<proteinExistence type="predicted"/>
<protein>
    <recommendedName>
        <fullName evidence="2">Xrn1 helical domain-containing protein</fullName>
    </recommendedName>
</protein>
<evidence type="ECO:0000313" key="3">
    <source>
        <dbReference type="EMBL" id="KZT35544.1"/>
    </source>
</evidence>
<evidence type="ECO:0000259" key="2">
    <source>
        <dbReference type="Pfam" id="PF17846"/>
    </source>
</evidence>
<name>A0A166APM4_9AGAM</name>
<dbReference type="PANTHER" id="PTHR12341:SF41">
    <property type="entry name" value="5'-3' EXORIBONUCLEASE 2"/>
    <property type="match status" value="1"/>
</dbReference>
<evidence type="ECO:0000256" key="1">
    <source>
        <dbReference type="SAM" id="MobiDB-lite"/>
    </source>
</evidence>
<dbReference type="GO" id="GO:0004534">
    <property type="term" value="F:5'-3' RNA exonuclease activity"/>
    <property type="evidence" value="ECO:0007669"/>
    <property type="project" value="TreeGrafter"/>
</dbReference>
<gene>
    <name evidence="3" type="ORF">SISSUDRAFT_159488</name>
</gene>
<dbReference type="OrthoDB" id="372487at2759"/>
<accession>A0A166APM4</accession>
<dbReference type="STRING" id="1314776.A0A166APM4"/>
<feature type="region of interest" description="Disordered" evidence="1">
    <location>
        <begin position="104"/>
        <end position="212"/>
    </location>
</feature>
<dbReference type="AlphaFoldDB" id="A0A166APM4"/>
<feature type="compositionally biased region" description="Pro residues" evidence="1">
    <location>
        <begin position="121"/>
        <end position="133"/>
    </location>
</feature>
<dbReference type="GO" id="GO:0005634">
    <property type="term" value="C:nucleus"/>
    <property type="evidence" value="ECO:0007669"/>
    <property type="project" value="TreeGrafter"/>
</dbReference>
<dbReference type="InterPro" id="IPR027073">
    <property type="entry name" value="5_3_exoribonuclease"/>
</dbReference>
<sequence length="364" mass="40211">MTSSEKDVKLNNGKMRTLKDEKSNRMARLSMLLCNRLAQILGRTLLKQPPYLCDLHSTCSPHLQQIRIIRSLQNLLLLHPSSKRGPKPLQGPTEMLLQTEELFPLKPTNGKSPSKFTTPAKPAPPPPVEPSPTQPVEEEEDSDMGIPGFGVLPEPPMPVSTETPEADVSVDSLPVAENDAEDSRMSSNGPGDEPDTSIDAGSNIDSPRGVKRSIGEANSADESFVSAADDDDAPPSAEAATTLARVVHKDGTVEQEDTIKLWEPEYKERYYRQKFGVEVSDTEFRKQIATHYMEGLAWVLHYYYQGVSHFLSTAAAFSSLSYRRLHGNGSILITLRRSRQTLNGCLKWTLNSTMASPRNHSNNS</sequence>
<dbReference type="GO" id="GO:0003723">
    <property type="term" value="F:RNA binding"/>
    <property type="evidence" value="ECO:0007669"/>
    <property type="project" value="TreeGrafter"/>
</dbReference>
<organism evidence="3 4">
    <name type="scientific">Sistotremastrum suecicum HHB10207 ss-3</name>
    <dbReference type="NCBI Taxonomy" id="1314776"/>
    <lineage>
        <taxon>Eukaryota</taxon>
        <taxon>Fungi</taxon>
        <taxon>Dikarya</taxon>
        <taxon>Basidiomycota</taxon>
        <taxon>Agaricomycotina</taxon>
        <taxon>Agaricomycetes</taxon>
        <taxon>Sistotremastrales</taxon>
        <taxon>Sistotremastraceae</taxon>
        <taxon>Sistotremastrum</taxon>
    </lineage>
</organism>
<evidence type="ECO:0000313" key="4">
    <source>
        <dbReference type="Proteomes" id="UP000076798"/>
    </source>
</evidence>
<dbReference type="GO" id="GO:0000956">
    <property type="term" value="P:nuclear-transcribed mRNA catabolic process"/>
    <property type="evidence" value="ECO:0007669"/>
    <property type="project" value="TreeGrafter"/>
</dbReference>
<dbReference type="InterPro" id="IPR041412">
    <property type="entry name" value="Xrn1_helical"/>
</dbReference>
<dbReference type="PANTHER" id="PTHR12341">
    <property type="entry name" value="5'-&gt;3' EXORIBONUCLEASE"/>
    <property type="match status" value="1"/>
</dbReference>
<reference evidence="3 4" key="1">
    <citation type="journal article" date="2016" name="Mol. Biol. Evol.">
        <title>Comparative Genomics of Early-Diverging Mushroom-Forming Fungi Provides Insights into the Origins of Lignocellulose Decay Capabilities.</title>
        <authorList>
            <person name="Nagy L.G."/>
            <person name="Riley R."/>
            <person name="Tritt A."/>
            <person name="Adam C."/>
            <person name="Daum C."/>
            <person name="Floudas D."/>
            <person name="Sun H."/>
            <person name="Yadav J.S."/>
            <person name="Pangilinan J."/>
            <person name="Larsson K.H."/>
            <person name="Matsuura K."/>
            <person name="Barry K."/>
            <person name="Labutti K."/>
            <person name="Kuo R."/>
            <person name="Ohm R.A."/>
            <person name="Bhattacharya S.S."/>
            <person name="Shirouzu T."/>
            <person name="Yoshinaga Y."/>
            <person name="Martin F.M."/>
            <person name="Grigoriev I.V."/>
            <person name="Hibbett D.S."/>
        </authorList>
    </citation>
    <scope>NUCLEOTIDE SEQUENCE [LARGE SCALE GENOMIC DNA]</scope>
    <source>
        <strain evidence="3 4">HHB10207 ss-3</strain>
    </source>
</reference>
<dbReference type="EMBL" id="KV428136">
    <property type="protein sequence ID" value="KZT35544.1"/>
    <property type="molecule type" value="Genomic_DNA"/>
</dbReference>
<dbReference type="Pfam" id="PF17846">
    <property type="entry name" value="XRN_M"/>
    <property type="match status" value="1"/>
</dbReference>
<dbReference type="Proteomes" id="UP000076798">
    <property type="component" value="Unassembled WGS sequence"/>
</dbReference>
<feature type="domain" description="Xrn1 helical" evidence="2">
    <location>
        <begin position="223"/>
        <end position="308"/>
    </location>
</feature>